<feature type="signal peptide" evidence="1">
    <location>
        <begin position="1"/>
        <end position="20"/>
    </location>
</feature>
<evidence type="ECO:0000313" key="3">
    <source>
        <dbReference type="Proteomes" id="UP001066276"/>
    </source>
</evidence>
<protein>
    <submittedName>
        <fullName evidence="2">Uncharacterized protein</fullName>
    </submittedName>
</protein>
<evidence type="ECO:0000256" key="1">
    <source>
        <dbReference type="SAM" id="SignalP"/>
    </source>
</evidence>
<evidence type="ECO:0000313" key="2">
    <source>
        <dbReference type="EMBL" id="KAJ1211246.1"/>
    </source>
</evidence>
<dbReference type="AlphaFoldDB" id="A0AAV7WF57"/>
<comment type="caution">
    <text evidence="2">The sequence shown here is derived from an EMBL/GenBank/DDBJ whole genome shotgun (WGS) entry which is preliminary data.</text>
</comment>
<organism evidence="2 3">
    <name type="scientific">Pleurodeles waltl</name>
    <name type="common">Iberian ribbed newt</name>
    <dbReference type="NCBI Taxonomy" id="8319"/>
    <lineage>
        <taxon>Eukaryota</taxon>
        <taxon>Metazoa</taxon>
        <taxon>Chordata</taxon>
        <taxon>Craniata</taxon>
        <taxon>Vertebrata</taxon>
        <taxon>Euteleostomi</taxon>
        <taxon>Amphibia</taxon>
        <taxon>Batrachia</taxon>
        <taxon>Caudata</taxon>
        <taxon>Salamandroidea</taxon>
        <taxon>Salamandridae</taxon>
        <taxon>Pleurodelinae</taxon>
        <taxon>Pleurodeles</taxon>
    </lineage>
</organism>
<accession>A0AAV7WF57</accession>
<keyword evidence="3" id="KW-1185">Reference proteome</keyword>
<dbReference type="Proteomes" id="UP001066276">
    <property type="component" value="Chromosome 1_2"/>
</dbReference>
<reference evidence="2" key="1">
    <citation type="journal article" date="2022" name="bioRxiv">
        <title>Sequencing and chromosome-scale assembly of the giantPleurodeles waltlgenome.</title>
        <authorList>
            <person name="Brown T."/>
            <person name="Elewa A."/>
            <person name="Iarovenko S."/>
            <person name="Subramanian E."/>
            <person name="Araus A.J."/>
            <person name="Petzold A."/>
            <person name="Susuki M."/>
            <person name="Suzuki K.-i.T."/>
            <person name="Hayashi T."/>
            <person name="Toyoda A."/>
            <person name="Oliveira C."/>
            <person name="Osipova E."/>
            <person name="Leigh N.D."/>
            <person name="Simon A."/>
            <person name="Yun M.H."/>
        </authorList>
    </citation>
    <scope>NUCLEOTIDE SEQUENCE</scope>
    <source>
        <strain evidence="2">20211129_DDA</strain>
        <tissue evidence="2">Liver</tissue>
    </source>
</reference>
<dbReference type="EMBL" id="JANPWB010000002">
    <property type="protein sequence ID" value="KAJ1211246.1"/>
    <property type="molecule type" value="Genomic_DNA"/>
</dbReference>
<proteinExistence type="predicted"/>
<sequence>MRAGPWRVAVFLSLWRLSTDILTNTVGKDALLQVFIDYLEGNWGTAALRQVEWEGMKAVVRSLCMRLNIGVHRQLQQELRQEELEPERLQRHAAVDQSFQPEELRLRRSTAGKWSRLDPFMQTQFRHHLHREGDQHGRLLAWLLHRKMGVSRGPSSEG</sequence>
<name>A0AAV7WF57_PLEWA</name>
<feature type="chain" id="PRO_5043933521" evidence="1">
    <location>
        <begin position="21"/>
        <end position="158"/>
    </location>
</feature>
<gene>
    <name evidence="2" type="ORF">NDU88_006607</name>
</gene>
<keyword evidence="1" id="KW-0732">Signal</keyword>